<sequence>MSAETNLMGNSRGEHGVSLKAYSVEASGIYQDINNNKMEVHDVKAQIELKWNCEMNYNVSGNGSCPSVGSNKDELVVQKDVNAGPVTKSEIAKPLPKLKPFKCRYCEDSFEYHEVLIKHTQHVHQQLIPFKCKMCNFYTCFIESLCKHYKKVHKQKDLENRLYRTKELLAISADVEILDEITHKCINCDFQLIH</sequence>
<dbReference type="InterPro" id="IPR036236">
    <property type="entry name" value="Znf_C2H2_sf"/>
</dbReference>
<dbReference type="SMART" id="SM00355">
    <property type="entry name" value="ZnF_C2H2"/>
    <property type="match status" value="2"/>
</dbReference>
<keyword evidence="3" id="KW-1185">Reference proteome</keyword>
<protein>
    <submittedName>
        <fullName evidence="4">Zinc finger protein 780B-like</fullName>
    </submittedName>
</protein>
<keyword evidence="1" id="KW-0479">Metal-binding</keyword>
<evidence type="ECO:0000313" key="4">
    <source>
        <dbReference type="RefSeq" id="XP_058979643.1"/>
    </source>
</evidence>
<dbReference type="Gene3D" id="3.30.160.60">
    <property type="entry name" value="Classic Zinc Finger"/>
    <property type="match status" value="1"/>
</dbReference>
<reference evidence="4" key="1">
    <citation type="submission" date="2025-08" db="UniProtKB">
        <authorList>
            <consortium name="RefSeq"/>
        </authorList>
    </citation>
    <scope>IDENTIFICATION</scope>
    <source>
        <strain evidence="4">Aabys</strain>
        <tissue evidence="4">Whole body</tissue>
    </source>
</reference>
<dbReference type="PROSITE" id="PS00028">
    <property type="entry name" value="ZINC_FINGER_C2H2_1"/>
    <property type="match status" value="1"/>
</dbReference>
<dbReference type="Proteomes" id="UP001652621">
    <property type="component" value="Unplaced"/>
</dbReference>
<name>A0ABM3V1N7_MUSDO</name>
<keyword evidence="1" id="KW-0862">Zinc</keyword>
<organism evidence="3 4">
    <name type="scientific">Musca domestica</name>
    <name type="common">House fly</name>
    <dbReference type="NCBI Taxonomy" id="7370"/>
    <lineage>
        <taxon>Eukaryota</taxon>
        <taxon>Metazoa</taxon>
        <taxon>Ecdysozoa</taxon>
        <taxon>Arthropoda</taxon>
        <taxon>Hexapoda</taxon>
        <taxon>Insecta</taxon>
        <taxon>Pterygota</taxon>
        <taxon>Neoptera</taxon>
        <taxon>Endopterygota</taxon>
        <taxon>Diptera</taxon>
        <taxon>Brachycera</taxon>
        <taxon>Muscomorpha</taxon>
        <taxon>Muscoidea</taxon>
        <taxon>Muscidae</taxon>
        <taxon>Musca</taxon>
    </lineage>
</organism>
<dbReference type="GeneID" id="131802902"/>
<proteinExistence type="predicted"/>
<dbReference type="SUPFAM" id="SSF57667">
    <property type="entry name" value="beta-beta-alpha zinc fingers"/>
    <property type="match status" value="1"/>
</dbReference>
<evidence type="ECO:0000259" key="2">
    <source>
        <dbReference type="PROSITE" id="PS50157"/>
    </source>
</evidence>
<accession>A0ABM3V1N7</accession>
<feature type="domain" description="C2H2-type" evidence="2">
    <location>
        <begin position="101"/>
        <end position="129"/>
    </location>
</feature>
<keyword evidence="1" id="KW-0863">Zinc-finger</keyword>
<dbReference type="PROSITE" id="PS50157">
    <property type="entry name" value="ZINC_FINGER_C2H2_2"/>
    <property type="match status" value="1"/>
</dbReference>
<dbReference type="RefSeq" id="XP_058979643.1">
    <property type="nucleotide sequence ID" value="XM_059123660.1"/>
</dbReference>
<dbReference type="InterPro" id="IPR013087">
    <property type="entry name" value="Znf_C2H2_type"/>
</dbReference>
<evidence type="ECO:0000313" key="3">
    <source>
        <dbReference type="Proteomes" id="UP001652621"/>
    </source>
</evidence>
<evidence type="ECO:0000256" key="1">
    <source>
        <dbReference type="PROSITE-ProRule" id="PRU00042"/>
    </source>
</evidence>
<gene>
    <name evidence="4" type="primary">LOC131802902</name>
</gene>